<organism evidence="2 3">
    <name type="scientific">Phakopsora pachyrhizi</name>
    <name type="common">Asian soybean rust disease fungus</name>
    <dbReference type="NCBI Taxonomy" id="170000"/>
    <lineage>
        <taxon>Eukaryota</taxon>
        <taxon>Fungi</taxon>
        <taxon>Dikarya</taxon>
        <taxon>Basidiomycota</taxon>
        <taxon>Pucciniomycotina</taxon>
        <taxon>Pucciniomycetes</taxon>
        <taxon>Pucciniales</taxon>
        <taxon>Phakopsoraceae</taxon>
        <taxon>Phakopsora</taxon>
    </lineage>
</organism>
<evidence type="ECO:0000313" key="2">
    <source>
        <dbReference type="EMBL" id="CAH7676117.1"/>
    </source>
</evidence>
<dbReference type="EMBL" id="CALTRL010002589">
    <property type="protein sequence ID" value="CAH7676117.1"/>
    <property type="molecule type" value="Genomic_DNA"/>
</dbReference>
<dbReference type="AlphaFoldDB" id="A0AAV0B2Y6"/>
<evidence type="ECO:0000259" key="1">
    <source>
        <dbReference type="PROSITE" id="PS51719"/>
    </source>
</evidence>
<reference evidence="2" key="1">
    <citation type="submission" date="2022-06" db="EMBL/GenBank/DDBJ databases">
        <authorList>
            <consortium name="SYNGENTA / RWTH Aachen University"/>
        </authorList>
    </citation>
    <scope>NUCLEOTIDE SEQUENCE</scope>
</reference>
<accession>A0AAV0B2Y6</accession>
<evidence type="ECO:0000313" key="3">
    <source>
        <dbReference type="Proteomes" id="UP001153365"/>
    </source>
</evidence>
<comment type="caution">
    <text evidence="2">The sequence shown here is derived from an EMBL/GenBank/DDBJ whole genome shotgun (WGS) entry which is preliminary data.</text>
</comment>
<keyword evidence="3" id="KW-1185">Reference proteome</keyword>
<protein>
    <recommendedName>
        <fullName evidence="1">Septin-type G domain-containing protein</fullName>
    </recommendedName>
</protein>
<dbReference type="GO" id="GO:0005525">
    <property type="term" value="F:GTP binding"/>
    <property type="evidence" value="ECO:0007669"/>
    <property type="project" value="InterPro"/>
</dbReference>
<name>A0AAV0B2Y6_PHAPC</name>
<dbReference type="InterPro" id="IPR030379">
    <property type="entry name" value="G_SEPTIN_dom"/>
</dbReference>
<gene>
    <name evidence="2" type="ORF">PPACK8108_LOCUS11215</name>
</gene>
<dbReference type="Proteomes" id="UP001153365">
    <property type="component" value="Unassembled WGS sequence"/>
</dbReference>
<dbReference type="PROSITE" id="PS51719">
    <property type="entry name" value="G_SEPTIN"/>
    <property type="match status" value="1"/>
</dbReference>
<dbReference type="Gene3D" id="3.40.50.300">
    <property type="entry name" value="P-loop containing nucleotide triphosphate hydrolases"/>
    <property type="match status" value="1"/>
</dbReference>
<dbReference type="InterPro" id="IPR027417">
    <property type="entry name" value="P-loop_NTPase"/>
</dbReference>
<feature type="domain" description="Septin-type G" evidence="1">
    <location>
        <begin position="1"/>
        <end position="49"/>
    </location>
</feature>
<sequence length="49" mass="5707">MKKLSKVVNVLPVIAKSDGLTLKEREAFKVRVRQTCRVIDKYDLFLRSN</sequence>
<dbReference type="Pfam" id="PF00735">
    <property type="entry name" value="Septin"/>
    <property type="match status" value="1"/>
</dbReference>
<proteinExistence type="predicted"/>